<proteinExistence type="predicted"/>
<dbReference type="AlphaFoldDB" id="A0A067KZL7"/>
<reference evidence="2 3" key="1">
    <citation type="journal article" date="2014" name="PLoS ONE">
        <title>Global Analysis of Gene Expression Profiles in Physic Nut (Jatropha curcas L.) Seedlings Exposed to Salt Stress.</title>
        <authorList>
            <person name="Zhang L."/>
            <person name="Zhang C."/>
            <person name="Wu P."/>
            <person name="Chen Y."/>
            <person name="Li M."/>
            <person name="Jiang H."/>
            <person name="Wu G."/>
        </authorList>
    </citation>
    <scope>NUCLEOTIDE SEQUENCE [LARGE SCALE GENOMIC DNA]</scope>
    <source>
        <strain evidence="3">cv. GZQX0401</strain>
        <tissue evidence="2">Young leaves</tissue>
    </source>
</reference>
<accession>A0A067KZL7</accession>
<keyword evidence="3" id="KW-1185">Reference proteome</keyword>
<evidence type="ECO:0000313" key="3">
    <source>
        <dbReference type="Proteomes" id="UP000027138"/>
    </source>
</evidence>
<protein>
    <submittedName>
        <fullName evidence="2">Uncharacterized protein</fullName>
    </submittedName>
</protein>
<organism evidence="2 3">
    <name type="scientific">Jatropha curcas</name>
    <name type="common">Barbados nut</name>
    <dbReference type="NCBI Taxonomy" id="180498"/>
    <lineage>
        <taxon>Eukaryota</taxon>
        <taxon>Viridiplantae</taxon>
        <taxon>Streptophyta</taxon>
        <taxon>Embryophyta</taxon>
        <taxon>Tracheophyta</taxon>
        <taxon>Spermatophyta</taxon>
        <taxon>Magnoliopsida</taxon>
        <taxon>eudicotyledons</taxon>
        <taxon>Gunneridae</taxon>
        <taxon>Pentapetalae</taxon>
        <taxon>rosids</taxon>
        <taxon>fabids</taxon>
        <taxon>Malpighiales</taxon>
        <taxon>Euphorbiaceae</taxon>
        <taxon>Crotonoideae</taxon>
        <taxon>Jatropheae</taxon>
        <taxon>Jatropha</taxon>
    </lineage>
</organism>
<dbReference type="Proteomes" id="UP000027138">
    <property type="component" value="Unassembled WGS sequence"/>
</dbReference>
<evidence type="ECO:0000256" key="1">
    <source>
        <dbReference type="SAM" id="MobiDB-lite"/>
    </source>
</evidence>
<evidence type="ECO:0000313" key="2">
    <source>
        <dbReference type="EMBL" id="KDP40428.1"/>
    </source>
</evidence>
<name>A0A067KZL7_JATCU</name>
<feature type="region of interest" description="Disordered" evidence="1">
    <location>
        <begin position="163"/>
        <end position="189"/>
    </location>
</feature>
<gene>
    <name evidence="2" type="ORF">JCGZ_03843</name>
</gene>
<sequence length="211" mass="24446">MKLWEFILDAGNSISLRHDLPGHLCCGTLEIWACEHWILPMPSLFGFNATTTERTLPRGRAWRFSRRYAHTTSNISSFRQILNGLSWDRRLYLVLVHVPPPSEFDPFIEVEDLDEDQGSAPTQVSILDYNDVSQLHEAARLKLALARLSDEHVSNRTRWHVKRGNAPRSALGGPEALPRRFHHETRSDPENVKMVKRVHYLTHRQLVRKLE</sequence>
<dbReference type="EMBL" id="KK914329">
    <property type="protein sequence ID" value="KDP40428.1"/>
    <property type="molecule type" value="Genomic_DNA"/>
</dbReference>